<dbReference type="Proteomes" id="UP000036802">
    <property type="component" value="Unassembled WGS sequence"/>
</dbReference>
<dbReference type="GO" id="GO:0003700">
    <property type="term" value="F:DNA-binding transcription factor activity"/>
    <property type="evidence" value="ECO:0007669"/>
    <property type="project" value="TreeGrafter"/>
</dbReference>
<dbReference type="PANTHER" id="PTHR30146:SF109">
    <property type="entry name" value="HTH-TYPE TRANSCRIPTIONAL REGULATOR GALS"/>
    <property type="match status" value="1"/>
</dbReference>
<evidence type="ECO:0000313" key="5">
    <source>
        <dbReference type="EMBL" id="KOA65657.1"/>
    </source>
</evidence>
<dbReference type="AlphaFoldDB" id="A0A0L7D124"/>
<dbReference type="GO" id="GO:0000976">
    <property type="term" value="F:transcription cis-regulatory region binding"/>
    <property type="evidence" value="ECO:0007669"/>
    <property type="project" value="TreeGrafter"/>
</dbReference>
<comment type="caution">
    <text evidence="5">The sequence shown here is derived from an EMBL/GenBank/DDBJ whole genome shotgun (WGS) entry which is preliminary data.</text>
</comment>
<evidence type="ECO:0000259" key="4">
    <source>
        <dbReference type="PROSITE" id="PS50932"/>
    </source>
</evidence>
<feature type="domain" description="HTH lacI-type" evidence="4">
    <location>
        <begin position="7"/>
        <end position="61"/>
    </location>
</feature>
<dbReference type="InterPro" id="IPR000843">
    <property type="entry name" value="HTH_LacI"/>
</dbReference>
<keyword evidence="2" id="KW-0238">DNA-binding</keyword>
<evidence type="ECO:0000256" key="1">
    <source>
        <dbReference type="ARBA" id="ARBA00023015"/>
    </source>
</evidence>
<reference evidence="5 6" key="1">
    <citation type="journal article" date="2015" name="Int J Genomics">
        <title>Comparative Genomics Revealed Genetic Diversity and Species/Strain-Level Differences in Carbohydrate Metabolism of Three Probiotic Bifidobacterial Species.</title>
        <authorList>
            <person name="Odamaki T."/>
            <person name="Horigome A."/>
            <person name="Sugahara H."/>
            <person name="Hashikura N."/>
            <person name="Minami J."/>
            <person name="Xiao J.Z."/>
            <person name="Abe F."/>
        </authorList>
    </citation>
    <scope>NUCLEOTIDE SEQUENCE [LARGE SCALE GENOMIC DNA]</scope>
    <source>
        <strain evidence="5 6">MCC 1114</strain>
    </source>
</reference>
<dbReference type="PATRIC" id="fig|1365964.3.peg.1196"/>
<dbReference type="SMART" id="SM00354">
    <property type="entry name" value="HTH_LACI"/>
    <property type="match status" value="1"/>
</dbReference>
<keyword evidence="1" id="KW-0805">Transcription regulation</keyword>
<accession>A0A0L7D124</accession>
<dbReference type="SUPFAM" id="SSF47413">
    <property type="entry name" value="lambda repressor-like DNA-binding domains"/>
    <property type="match status" value="1"/>
</dbReference>
<dbReference type="Gene3D" id="1.10.260.40">
    <property type="entry name" value="lambda repressor-like DNA-binding domains"/>
    <property type="match status" value="1"/>
</dbReference>
<evidence type="ECO:0000256" key="2">
    <source>
        <dbReference type="ARBA" id="ARBA00023125"/>
    </source>
</evidence>
<dbReference type="SUPFAM" id="SSF53822">
    <property type="entry name" value="Periplasmic binding protein-like I"/>
    <property type="match status" value="1"/>
</dbReference>
<keyword evidence="3" id="KW-0804">Transcription</keyword>
<dbReference type="InterPro" id="IPR010982">
    <property type="entry name" value="Lambda_DNA-bd_dom_sf"/>
</dbReference>
<protein>
    <submittedName>
        <fullName evidence="5">Sugar-binding protein</fullName>
    </submittedName>
</protein>
<organism evidence="5 6">
    <name type="scientific">Bifidobacterium breve MCC 1114</name>
    <dbReference type="NCBI Taxonomy" id="1365964"/>
    <lineage>
        <taxon>Bacteria</taxon>
        <taxon>Bacillati</taxon>
        <taxon>Actinomycetota</taxon>
        <taxon>Actinomycetes</taxon>
        <taxon>Bifidobacteriales</taxon>
        <taxon>Bifidobacteriaceae</taxon>
        <taxon>Bifidobacterium</taxon>
    </lineage>
</organism>
<dbReference type="RefSeq" id="WP_014485420.1">
    <property type="nucleotide sequence ID" value="NZ_AVQC01000009.1"/>
</dbReference>
<dbReference type="PANTHER" id="PTHR30146">
    <property type="entry name" value="LACI-RELATED TRANSCRIPTIONAL REPRESSOR"/>
    <property type="match status" value="1"/>
</dbReference>
<dbReference type="Pfam" id="PF13377">
    <property type="entry name" value="Peripla_BP_3"/>
    <property type="match status" value="1"/>
</dbReference>
<dbReference type="CDD" id="cd06267">
    <property type="entry name" value="PBP1_LacI_sugar_binding-like"/>
    <property type="match status" value="1"/>
</dbReference>
<dbReference type="PROSITE" id="PS00356">
    <property type="entry name" value="HTH_LACI_1"/>
    <property type="match status" value="1"/>
</dbReference>
<dbReference type="InterPro" id="IPR046335">
    <property type="entry name" value="LacI/GalR-like_sensor"/>
</dbReference>
<dbReference type="CDD" id="cd01392">
    <property type="entry name" value="HTH_LacI"/>
    <property type="match status" value="1"/>
</dbReference>
<dbReference type="Gene3D" id="3.40.50.2300">
    <property type="match status" value="2"/>
</dbReference>
<dbReference type="EMBL" id="AVQC01000009">
    <property type="protein sequence ID" value="KOA65657.1"/>
    <property type="molecule type" value="Genomic_DNA"/>
</dbReference>
<dbReference type="PROSITE" id="PS50932">
    <property type="entry name" value="HTH_LACI_2"/>
    <property type="match status" value="1"/>
</dbReference>
<evidence type="ECO:0000313" key="6">
    <source>
        <dbReference type="Proteomes" id="UP000036802"/>
    </source>
</evidence>
<evidence type="ECO:0000256" key="3">
    <source>
        <dbReference type="ARBA" id="ARBA00023163"/>
    </source>
</evidence>
<gene>
    <name evidence="5" type="ORF">BBM1114_05935</name>
</gene>
<dbReference type="InterPro" id="IPR028082">
    <property type="entry name" value="Peripla_BP_I"/>
</dbReference>
<dbReference type="Pfam" id="PF00356">
    <property type="entry name" value="LacI"/>
    <property type="match status" value="1"/>
</dbReference>
<name>A0A0L7D124_BIFBR</name>
<sequence>MPTNSKVGVSDIAKHAGVSIGTVSNYLNYPERVSETLKAKIGAAIQELGYVPRRAAPSPAQTTTGTPIIGYVMTDIEHSLFSFIFEGAQEVCEENGMQIIGLNASSDLERQHELIRTLIGMKVAGILLSTVQDSAEDVAAARAANIPIILIDHTNPYGGTPVCSILENNVSVGRIAAEELIHTECKRIAFAAHSFDYEAIQDRQLGVEKAVAQAGDGVTFQLIDSGGLMVEDGRQLGMELSDRAEQMRREDSDNSSVPDIPIPDGIVAGNDTLAMGLLASLHERGVLRVPDDISVIGTEDMWFQAISPMPLTVVQAPGIDMGRKAMTQLLDYAENPVSHVHGTTLIEPTLIRRASTRA</sequence>
<proteinExistence type="predicted"/>